<dbReference type="Gene3D" id="3.40.50.720">
    <property type="entry name" value="NAD(P)-binding Rossmann-like Domain"/>
    <property type="match status" value="1"/>
</dbReference>
<feature type="transmembrane region" description="Helical" evidence="7">
    <location>
        <begin position="66"/>
        <end position="87"/>
    </location>
</feature>
<dbReference type="InterPro" id="IPR017475">
    <property type="entry name" value="EPS_sugar_tfrase"/>
</dbReference>
<evidence type="ECO:0000313" key="10">
    <source>
        <dbReference type="Proteomes" id="UP001597307"/>
    </source>
</evidence>
<keyword evidence="4 7" id="KW-0812">Transmembrane</keyword>
<dbReference type="GO" id="GO:0016740">
    <property type="term" value="F:transferase activity"/>
    <property type="evidence" value="ECO:0007669"/>
    <property type="project" value="UniProtKB-KW"/>
</dbReference>
<feature type="transmembrane region" description="Helical" evidence="7">
    <location>
        <begin position="133"/>
        <end position="153"/>
    </location>
</feature>
<dbReference type="Pfam" id="PF02397">
    <property type="entry name" value="Bac_transf"/>
    <property type="match status" value="1"/>
</dbReference>
<keyword evidence="6 7" id="KW-0472">Membrane</keyword>
<keyword evidence="10" id="KW-1185">Reference proteome</keyword>
<gene>
    <name evidence="9" type="ORF">ACFSFX_11080</name>
</gene>
<dbReference type="InterPro" id="IPR003362">
    <property type="entry name" value="Bact_transf"/>
</dbReference>
<organism evidence="9 10">
    <name type="scientific">Arthrobacter flavus</name>
    <dbReference type="NCBI Taxonomy" id="95172"/>
    <lineage>
        <taxon>Bacteria</taxon>
        <taxon>Bacillati</taxon>
        <taxon>Actinomycetota</taxon>
        <taxon>Actinomycetes</taxon>
        <taxon>Micrococcales</taxon>
        <taxon>Micrococcaceae</taxon>
        <taxon>Arthrobacter</taxon>
    </lineage>
</organism>
<comment type="caution">
    <text evidence="9">The sequence shown here is derived from an EMBL/GenBank/DDBJ whole genome shotgun (WGS) entry which is preliminary data.</text>
</comment>
<evidence type="ECO:0000256" key="3">
    <source>
        <dbReference type="ARBA" id="ARBA00022679"/>
    </source>
</evidence>
<keyword evidence="5 7" id="KW-1133">Transmembrane helix</keyword>
<dbReference type="EMBL" id="JBHUGA010000040">
    <property type="protein sequence ID" value="MFD1847140.1"/>
    <property type="molecule type" value="Genomic_DNA"/>
</dbReference>
<proteinExistence type="inferred from homology"/>
<feature type="domain" description="Bacterial sugar transferase" evidence="8">
    <location>
        <begin position="305"/>
        <end position="492"/>
    </location>
</feature>
<evidence type="ECO:0000256" key="2">
    <source>
        <dbReference type="ARBA" id="ARBA00006464"/>
    </source>
</evidence>
<evidence type="ECO:0000256" key="5">
    <source>
        <dbReference type="ARBA" id="ARBA00022989"/>
    </source>
</evidence>
<dbReference type="PANTHER" id="PTHR30576:SF10">
    <property type="entry name" value="SLL5057 PROTEIN"/>
    <property type="match status" value="1"/>
</dbReference>
<dbReference type="PANTHER" id="PTHR30576">
    <property type="entry name" value="COLANIC BIOSYNTHESIS UDP-GLUCOSE LIPID CARRIER TRANSFERASE"/>
    <property type="match status" value="1"/>
</dbReference>
<evidence type="ECO:0000259" key="8">
    <source>
        <dbReference type="Pfam" id="PF02397"/>
    </source>
</evidence>
<feature type="transmembrane region" description="Helical" evidence="7">
    <location>
        <begin position="42"/>
        <end position="60"/>
    </location>
</feature>
<reference evidence="10" key="1">
    <citation type="journal article" date="2019" name="Int. J. Syst. Evol. Microbiol.">
        <title>The Global Catalogue of Microorganisms (GCM) 10K type strain sequencing project: providing services to taxonomists for standard genome sequencing and annotation.</title>
        <authorList>
            <consortium name="The Broad Institute Genomics Platform"/>
            <consortium name="The Broad Institute Genome Sequencing Center for Infectious Disease"/>
            <person name="Wu L."/>
            <person name="Ma J."/>
        </authorList>
    </citation>
    <scope>NUCLEOTIDE SEQUENCE [LARGE SCALE GENOMIC DNA]</scope>
    <source>
        <strain evidence="10">JCM 11496</strain>
    </source>
</reference>
<comment type="similarity">
    <text evidence="2">Belongs to the bacterial sugar transferase family.</text>
</comment>
<dbReference type="NCBIfam" id="TIGR03025">
    <property type="entry name" value="EPS_sugtrans"/>
    <property type="match status" value="1"/>
</dbReference>
<feature type="transmembrane region" description="Helical" evidence="7">
    <location>
        <begin position="310"/>
        <end position="331"/>
    </location>
</feature>
<dbReference type="Proteomes" id="UP001597307">
    <property type="component" value="Unassembled WGS sequence"/>
</dbReference>
<accession>A0ABW4Q8V3</accession>
<evidence type="ECO:0000313" key="9">
    <source>
        <dbReference type="EMBL" id="MFD1847140.1"/>
    </source>
</evidence>
<feature type="transmembrane region" description="Helical" evidence="7">
    <location>
        <begin position="108"/>
        <end position="127"/>
    </location>
</feature>
<evidence type="ECO:0000256" key="1">
    <source>
        <dbReference type="ARBA" id="ARBA00004141"/>
    </source>
</evidence>
<keyword evidence="3 9" id="KW-0808">Transferase</keyword>
<dbReference type="RefSeq" id="WP_377959642.1">
    <property type="nucleotide sequence ID" value="NZ_JBHUGA010000040.1"/>
</dbReference>
<name>A0ABW4Q8V3_9MICC</name>
<comment type="subcellular location">
    <subcellularLocation>
        <location evidence="1">Membrane</location>
        <topology evidence="1">Multi-pass membrane protein</topology>
    </subcellularLocation>
</comment>
<protein>
    <submittedName>
        <fullName evidence="9">Sugar transferase</fullName>
        <ecNumber evidence="9">2.7.8.-</ecNumber>
    </submittedName>
</protein>
<evidence type="ECO:0000256" key="4">
    <source>
        <dbReference type="ARBA" id="ARBA00022692"/>
    </source>
</evidence>
<sequence length="498" mass="55569">MFQAQGQTLSFPFPSSTRGRRVRPAAVSGVPWRRRYQLSLRVTDTVTIVATVLLSTDWILKATSSGSAYTQTITFAIAVSVGWLVMMSMFRTRDPRLIGVGAAEYKRVVQASAATFSWMAVAVVLLGGDNFRYYLLVTFPAGLLGLLGSRWIWRKWLTRQRQFGMFLSKVVVVGRNDDVQYVVKQLSKKTGAVYEVVGAVLEGKSRSHTILAGDRFVPVVYGLSNVEHSVAETGADAVIVAGHLHKGSKYIRELGWRLERSATELVLASTLTNVAGPRIQMRPVEGLPLMHVEMPQFTGGRHVVKRLMDVVLSGLALIVLAPVFVVVALLIRHDSPGPVFFKQERVGRGSGLFPMYKFRSMVVTAEEDLAALRDRNEGNGVLFKMRHDPRVTKVGGWLRKYSIDELPQLYNVLRGDMALVGPRPPLASEVSGYDGHTHRRLLIKPGLTGLWQISGRSDLDWAESVRLDLYYVENWSVTGDFMIMWRTFKVMIRPVGAY</sequence>
<evidence type="ECO:0000256" key="6">
    <source>
        <dbReference type="ARBA" id="ARBA00023136"/>
    </source>
</evidence>
<dbReference type="EC" id="2.7.8.-" evidence="9"/>
<evidence type="ECO:0000256" key="7">
    <source>
        <dbReference type="SAM" id="Phobius"/>
    </source>
</evidence>